<dbReference type="AlphaFoldDB" id="A0A9P9D5E9"/>
<evidence type="ECO:0008006" key="3">
    <source>
        <dbReference type="Google" id="ProtNLM"/>
    </source>
</evidence>
<feature type="non-terminal residue" evidence="1">
    <location>
        <position position="311"/>
    </location>
</feature>
<reference evidence="1" key="1">
    <citation type="journal article" date="2021" name="Nat. Commun.">
        <title>Genetic determinants of endophytism in the Arabidopsis root mycobiome.</title>
        <authorList>
            <person name="Mesny F."/>
            <person name="Miyauchi S."/>
            <person name="Thiergart T."/>
            <person name="Pickel B."/>
            <person name="Atanasova L."/>
            <person name="Karlsson M."/>
            <person name="Huettel B."/>
            <person name="Barry K.W."/>
            <person name="Haridas S."/>
            <person name="Chen C."/>
            <person name="Bauer D."/>
            <person name="Andreopoulos W."/>
            <person name="Pangilinan J."/>
            <person name="LaButti K."/>
            <person name="Riley R."/>
            <person name="Lipzen A."/>
            <person name="Clum A."/>
            <person name="Drula E."/>
            <person name="Henrissat B."/>
            <person name="Kohler A."/>
            <person name="Grigoriev I.V."/>
            <person name="Martin F.M."/>
            <person name="Hacquard S."/>
        </authorList>
    </citation>
    <scope>NUCLEOTIDE SEQUENCE</scope>
    <source>
        <strain evidence="1">MPI-CAGE-AT-0147</strain>
    </source>
</reference>
<dbReference type="EMBL" id="JAGMUV010000036">
    <property type="protein sequence ID" value="KAH7113080.1"/>
    <property type="molecule type" value="Genomic_DNA"/>
</dbReference>
<organism evidence="1 2">
    <name type="scientific">Dactylonectria macrodidyma</name>
    <dbReference type="NCBI Taxonomy" id="307937"/>
    <lineage>
        <taxon>Eukaryota</taxon>
        <taxon>Fungi</taxon>
        <taxon>Dikarya</taxon>
        <taxon>Ascomycota</taxon>
        <taxon>Pezizomycotina</taxon>
        <taxon>Sordariomycetes</taxon>
        <taxon>Hypocreomycetidae</taxon>
        <taxon>Hypocreales</taxon>
        <taxon>Nectriaceae</taxon>
        <taxon>Dactylonectria</taxon>
    </lineage>
</organism>
<proteinExistence type="predicted"/>
<evidence type="ECO:0000313" key="2">
    <source>
        <dbReference type="Proteomes" id="UP000738349"/>
    </source>
</evidence>
<comment type="caution">
    <text evidence="1">The sequence shown here is derived from an EMBL/GenBank/DDBJ whole genome shotgun (WGS) entry which is preliminary data.</text>
</comment>
<sequence length="311" mass="34900">MHLKPPCRPPPPAPQCRTIIIRHPQYSVHDNTLIRFPALDAATSQDRDDSTFDCGIHHLTALAACQIIAGNAAYLSCDRHSEYPVELDYNGILTKSQYYLQVPQGVYDISPYPIICDFEDWQFPHGRLPGAWARLNQTLNETKSPSSGCFMTGFPTKDIAHLIPQASTSWFRRNRMGDYLTNPRGAFGPDNEANVCRLRGDLLKDFDELAFAFVPKFTRRGCHLVAHYLSAADDLICPASIFHNRITYQPDKIAPEFLLARFAYAVFGLLHGFTAQTARRLAIVEPGEDELGLCAWVHNVYTMTSAEVAAR</sequence>
<protein>
    <recommendedName>
        <fullName evidence="3">HNH nuclease domain-containing protein</fullName>
    </recommendedName>
</protein>
<evidence type="ECO:0000313" key="1">
    <source>
        <dbReference type="EMBL" id="KAH7113080.1"/>
    </source>
</evidence>
<gene>
    <name evidence="1" type="ORF">EDB81DRAFT_606811</name>
</gene>
<keyword evidence="2" id="KW-1185">Reference proteome</keyword>
<accession>A0A9P9D5E9</accession>
<name>A0A9P9D5E9_9HYPO</name>
<dbReference type="Proteomes" id="UP000738349">
    <property type="component" value="Unassembled WGS sequence"/>
</dbReference>
<dbReference type="OrthoDB" id="2142759at2759"/>